<dbReference type="AlphaFoldDB" id="A0A9Q1FU01"/>
<name>A0A9Q1FU01_SYNKA</name>
<keyword evidence="3" id="KW-1185">Reference proteome</keyword>
<accession>A0A9Q1FU01</accession>
<comment type="caution">
    <text evidence="2">The sequence shown here is derived from an EMBL/GenBank/DDBJ whole genome shotgun (WGS) entry which is preliminary data.</text>
</comment>
<feature type="region of interest" description="Disordered" evidence="1">
    <location>
        <begin position="54"/>
        <end position="75"/>
    </location>
</feature>
<feature type="compositionally biased region" description="Basic and acidic residues" evidence="1">
    <location>
        <begin position="1"/>
        <end position="11"/>
    </location>
</feature>
<reference evidence="2" key="1">
    <citation type="journal article" date="2023" name="Science">
        <title>Genome structures resolve the early diversification of teleost fishes.</title>
        <authorList>
            <person name="Parey E."/>
            <person name="Louis A."/>
            <person name="Montfort J."/>
            <person name="Bouchez O."/>
            <person name="Roques C."/>
            <person name="Iampietro C."/>
            <person name="Lluch J."/>
            <person name="Castinel A."/>
            <person name="Donnadieu C."/>
            <person name="Desvignes T."/>
            <person name="Floi Bucao C."/>
            <person name="Jouanno E."/>
            <person name="Wen M."/>
            <person name="Mejri S."/>
            <person name="Dirks R."/>
            <person name="Jansen H."/>
            <person name="Henkel C."/>
            <person name="Chen W.J."/>
            <person name="Zahm M."/>
            <person name="Cabau C."/>
            <person name="Klopp C."/>
            <person name="Thompson A.W."/>
            <person name="Robinson-Rechavi M."/>
            <person name="Braasch I."/>
            <person name="Lecointre G."/>
            <person name="Bobe J."/>
            <person name="Postlethwait J.H."/>
            <person name="Berthelot C."/>
            <person name="Roest Crollius H."/>
            <person name="Guiguen Y."/>
        </authorList>
    </citation>
    <scope>NUCLEOTIDE SEQUENCE</scope>
    <source>
        <strain evidence="2">WJC10195</strain>
    </source>
</reference>
<organism evidence="2 3">
    <name type="scientific">Synaphobranchus kaupii</name>
    <name type="common">Kaup's arrowtooth eel</name>
    <dbReference type="NCBI Taxonomy" id="118154"/>
    <lineage>
        <taxon>Eukaryota</taxon>
        <taxon>Metazoa</taxon>
        <taxon>Chordata</taxon>
        <taxon>Craniata</taxon>
        <taxon>Vertebrata</taxon>
        <taxon>Euteleostomi</taxon>
        <taxon>Actinopterygii</taxon>
        <taxon>Neopterygii</taxon>
        <taxon>Teleostei</taxon>
        <taxon>Anguilliformes</taxon>
        <taxon>Synaphobranchidae</taxon>
        <taxon>Synaphobranchus</taxon>
    </lineage>
</organism>
<evidence type="ECO:0000256" key="1">
    <source>
        <dbReference type="SAM" id="MobiDB-lite"/>
    </source>
</evidence>
<evidence type="ECO:0000313" key="2">
    <source>
        <dbReference type="EMBL" id="KAJ8365979.1"/>
    </source>
</evidence>
<feature type="region of interest" description="Disordered" evidence="1">
    <location>
        <begin position="1"/>
        <end position="21"/>
    </location>
</feature>
<gene>
    <name evidence="2" type="ORF">SKAU_G00148100</name>
</gene>
<dbReference type="EMBL" id="JAINUF010000004">
    <property type="protein sequence ID" value="KAJ8365979.1"/>
    <property type="molecule type" value="Genomic_DNA"/>
</dbReference>
<evidence type="ECO:0000313" key="3">
    <source>
        <dbReference type="Proteomes" id="UP001152622"/>
    </source>
</evidence>
<protein>
    <submittedName>
        <fullName evidence="2">Uncharacterized protein</fullName>
    </submittedName>
</protein>
<proteinExistence type="predicted"/>
<dbReference type="Proteomes" id="UP001152622">
    <property type="component" value="Chromosome 4"/>
</dbReference>
<sequence>MTKAFPKHDDTATGGGTVGTAPCAVSSGIASAHSEPTDRRFISVPCQSHASRFPVTSPHRNLHSAPSFPSALTGI</sequence>